<organism evidence="1">
    <name type="scientific">Arundo donax</name>
    <name type="common">Giant reed</name>
    <name type="synonym">Donax arundinaceus</name>
    <dbReference type="NCBI Taxonomy" id="35708"/>
    <lineage>
        <taxon>Eukaryota</taxon>
        <taxon>Viridiplantae</taxon>
        <taxon>Streptophyta</taxon>
        <taxon>Embryophyta</taxon>
        <taxon>Tracheophyta</taxon>
        <taxon>Spermatophyta</taxon>
        <taxon>Magnoliopsida</taxon>
        <taxon>Liliopsida</taxon>
        <taxon>Poales</taxon>
        <taxon>Poaceae</taxon>
        <taxon>PACMAD clade</taxon>
        <taxon>Arundinoideae</taxon>
        <taxon>Arundineae</taxon>
        <taxon>Arundo</taxon>
    </lineage>
</organism>
<reference evidence="1" key="1">
    <citation type="submission" date="2014-09" db="EMBL/GenBank/DDBJ databases">
        <authorList>
            <person name="Magalhaes I.L.F."/>
            <person name="Oliveira U."/>
            <person name="Santos F.R."/>
            <person name="Vidigal T.H.D.A."/>
            <person name="Brescovit A.D."/>
            <person name="Santos A.J."/>
        </authorList>
    </citation>
    <scope>NUCLEOTIDE SEQUENCE</scope>
    <source>
        <tissue evidence="1">Shoot tissue taken approximately 20 cm above the soil surface</tissue>
    </source>
</reference>
<reference evidence="1" key="2">
    <citation type="journal article" date="2015" name="Data Brief">
        <title>Shoot transcriptome of the giant reed, Arundo donax.</title>
        <authorList>
            <person name="Barrero R.A."/>
            <person name="Guerrero F.D."/>
            <person name="Moolhuijzen P."/>
            <person name="Goolsby J.A."/>
            <person name="Tidwell J."/>
            <person name="Bellgard S.E."/>
            <person name="Bellgard M.I."/>
        </authorList>
    </citation>
    <scope>NUCLEOTIDE SEQUENCE</scope>
    <source>
        <tissue evidence="1">Shoot tissue taken approximately 20 cm above the soil surface</tissue>
    </source>
</reference>
<accession>A0A0A9AVE2</accession>
<protein>
    <submittedName>
        <fullName evidence="1">Uncharacterized protein</fullName>
    </submittedName>
</protein>
<dbReference type="EMBL" id="GBRH01244047">
    <property type="protein sequence ID" value="JAD53848.1"/>
    <property type="molecule type" value="Transcribed_RNA"/>
</dbReference>
<proteinExistence type="predicted"/>
<dbReference type="AlphaFoldDB" id="A0A0A9AVE2"/>
<name>A0A0A9AVE2_ARUDO</name>
<sequence length="16" mass="1764">MGLQNKHAALMSGRCF</sequence>
<evidence type="ECO:0000313" key="1">
    <source>
        <dbReference type="EMBL" id="JAD53848.1"/>
    </source>
</evidence>